<dbReference type="InterPro" id="IPR029058">
    <property type="entry name" value="AB_hydrolase_fold"/>
</dbReference>
<reference evidence="5 6" key="1">
    <citation type="submission" date="2024-07" db="EMBL/GenBank/DDBJ databases">
        <title>Chromosome-level genome assembly of the water stick insect Ranatra chinensis (Heteroptera: Nepidae).</title>
        <authorList>
            <person name="Liu X."/>
        </authorList>
    </citation>
    <scope>NUCLEOTIDE SEQUENCE [LARGE SCALE GENOMIC DNA]</scope>
    <source>
        <strain evidence="5">Cailab_2021Rc</strain>
        <tissue evidence="5">Muscle</tissue>
    </source>
</reference>
<evidence type="ECO:0000256" key="1">
    <source>
        <dbReference type="ARBA" id="ARBA00013201"/>
    </source>
</evidence>
<dbReference type="Proteomes" id="UP001558652">
    <property type="component" value="Unassembled WGS sequence"/>
</dbReference>
<dbReference type="EMBL" id="JBFDAA010000012">
    <property type="protein sequence ID" value="KAL1123550.1"/>
    <property type="molecule type" value="Genomic_DNA"/>
</dbReference>
<dbReference type="SUPFAM" id="SSF53474">
    <property type="entry name" value="alpha/beta-Hydrolases"/>
    <property type="match status" value="1"/>
</dbReference>
<gene>
    <name evidence="5" type="ORF">AAG570_002627</name>
</gene>
<dbReference type="AlphaFoldDB" id="A0ABD0Y874"/>
<organism evidence="5 6">
    <name type="scientific">Ranatra chinensis</name>
    <dbReference type="NCBI Taxonomy" id="642074"/>
    <lineage>
        <taxon>Eukaryota</taxon>
        <taxon>Metazoa</taxon>
        <taxon>Ecdysozoa</taxon>
        <taxon>Arthropoda</taxon>
        <taxon>Hexapoda</taxon>
        <taxon>Insecta</taxon>
        <taxon>Pterygota</taxon>
        <taxon>Neoptera</taxon>
        <taxon>Paraneoptera</taxon>
        <taxon>Hemiptera</taxon>
        <taxon>Heteroptera</taxon>
        <taxon>Panheteroptera</taxon>
        <taxon>Nepomorpha</taxon>
        <taxon>Nepidae</taxon>
        <taxon>Ranatrinae</taxon>
        <taxon>Ranatra</taxon>
    </lineage>
</organism>
<evidence type="ECO:0000313" key="5">
    <source>
        <dbReference type="EMBL" id="KAL1123550.1"/>
    </source>
</evidence>
<name>A0ABD0Y874_9HEMI</name>
<dbReference type="GO" id="GO:0016042">
    <property type="term" value="P:lipid catabolic process"/>
    <property type="evidence" value="ECO:0007669"/>
    <property type="project" value="UniProtKB-KW"/>
</dbReference>
<accession>A0ABD0Y874</accession>
<proteinExistence type="predicted"/>
<keyword evidence="6" id="KW-1185">Reference proteome</keyword>
<evidence type="ECO:0000256" key="3">
    <source>
        <dbReference type="ARBA" id="ARBA00022963"/>
    </source>
</evidence>
<keyword evidence="3" id="KW-0442">Lipid degradation</keyword>
<evidence type="ECO:0000256" key="2">
    <source>
        <dbReference type="ARBA" id="ARBA00022801"/>
    </source>
</evidence>
<dbReference type="PANTHER" id="PTHR10272:SF0">
    <property type="entry name" value="PLATELET-ACTIVATING FACTOR ACETYLHYDROLASE"/>
    <property type="match status" value="1"/>
</dbReference>
<dbReference type="GO" id="GO:0003847">
    <property type="term" value="F:1-alkyl-2-acetylglycerophosphocholine esterase activity"/>
    <property type="evidence" value="ECO:0007669"/>
    <property type="project" value="UniProtKB-EC"/>
</dbReference>
<protein>
    <recommendedName>
        <fullName evidence="1">1-alkyl-2-acetylglycerophosphocholine esterase</fullName>
        <ecNumber evidence="1">3.1.1.47</ecNumber>
    </recommendedName>
</protein>
<keyword evidence="4" id="KW-0443">Lipid metabolism</keyword>
<evidence type="ECO:0000313" key="6">
    <source>
        <dbReference type="Proteomes" id="UP001558652"/>
    </source>
</evidence>
<comment type="caution">
    <text evidence="5">The sequence shown here is derived from an EMBL/GenBank/DDBJ whole genome shotgun (WGS) entry which is preliminary data.</text>
</comment>
<dbReference type="PANTHER" id="PTHR10272">
    <property type="entry name" value="PLATELET-ACTIVATING FACTOR ACETYLHYDROLASE"/>
    <property type="match status" value="1"/>
</dbReference>
<sequence length="321" mass="36878">YLSIRSILQNDHSKWFKWLPHEGYVDGFAKVVNSWPSVLKLIIWSYGGEPLVPCMWEAPIVERSNEEQMPVILYSHGFGASRFISATIGAELASHGFLFAAIEHRENSACATYYYESQEKLEKKEETWIPHEKMLFGPDHYTIRNAQLHKRMTEFKRLINLIEELNSGTAKNILPSNFDISSLKDRLQTNSIHAMGHSFGGATSLLTMAHDKRLKSGTLLDSWMFPLKDEKLSVEQPLIFVNSQTFHIPTNLAIIEKYLQEPAGSSHDVFTIRNTSHDLQTDIPYIMGSWLNWFMRKLDSVIGTNINNHLILRFYNQHIGP</sequence>
<feature type="non-terminal residue" evidence="5">
    <location>
        <position position="1"/>
    </location>
</feature>
<evidence type="ECO:0000256" key="4">
    <source>
        <dbReference type="ARBA" id="ARBA00023098"/>
    </source>
</evidence>
<dbReference type="Gene3D" id="3.40.50.1820">
    <property type="entry name" value="alpha/beta hydrolase"/>
    <property type="match status" value="1"/>
</dbReference>
<dbReference type="EC" id="3.1.1.47" evidence="1"/>
<keyword evidence="2" id="KW-0378">Hydrolase</keyword>
<dbReference type="Pfam" id="PF03403">
    <property type="entry name" value="PAF-AH_p_II"/>
    <property type="match status" value="1"/>
</dbReference>